<dbReference type="SMART" id="SM01126">
    <property type="entry name" value="DDE_Tnp_IS1595"/>
    <property type="match status" value="1"/>
</dbReference>
<proteinExistence type="predicted"/>
<name>A0ABP9M7V3_9FLAO</name>
<dbReference type="Proteomes" id="UP001500353">
    <property type="component" value="Unassembled WGS sequence"/>
</dbReference>
<comment type="caution">
    <text evidence="2">The sequence shown here is derived from an EMBL/GenBank/DDBJ whole genome shotgun (WGS) entry which is preliminary data.</text>
</comment>
<dbReference type="InterPro" id="IPR024442">
    <property type="entry name" value="Transposase_Zn_ribbon"/>
</dbReference>
<dbReference type="PANTHER" id="PTHR47163">
    <property type="entry name" value="DDE_TNP_IS1595 DOMAIN-CONTAINING PROTEIN"/>
    <property type="match status" value="1"/>
</dbReference>
<keyword evidence="3" id="KW-1185">Reference proteome</keyword>
<dbReference type="Pfam" id="PF12762">
    <property type="entry name" value="DDE_Tnp_IS1595"/>
    <property type="match status" value="1"/>
</dbReference>
<organism evidence="2 3">
    <name type="scientific">Chryseobacterium ginsengisoli</name>
    <dbReference type="NCBI Taxonomy" id="363853"/>
    <lineage>
        <taxon>Bacteria</taxon>
        <taxon>Pseudomonadati</taxon>
        <taxon>Bacteroidota</taxon>
        <taxon>Flavobacteriia</taxon>
        <taxon>Flavobacteriales</taxon>
        <taxon>Weeksellaceae</taxon>
        <taxon>Chryseobacterium group</taxon>
        <taxon>Chryseobacterium</taxon>
    </lineage>
</organism>
<evidence type="ECO:0000259" key="1">
    <source>
        <dbReference type="SMART" id="SM01126"/>
    </source>
</evidence>
<dbReference type="RefSeq" id="WP_345201877.1">
    <property type="nucleotide sequence ID" value="NZ_BAABHX010000002.1"/>
</dbReference>
<reference evidence="3" key="1">
    <citation type="journal article" date="2019" name="Int. J. Syst. Evol. Microbiol.">
        <title>The Global Catalogue of Microorganisms (GCM) 10K type strain sequencing project: providing services to taxonomists for standard genome sequencing and annotation.</title>
        <authorList>
            <consortium name="The Broad Institute Genomics Platform"/>
            <consortium name="The Broad Institute Genome Sequencing Center for Infectious Disease"/>
            <person name="Wu L."/>
            <person name="Ma J."/>
        </authorList>
    </citation>
    <scope>NUCLEOTIDE SEQUENCE [LARGE SCALE GENOMIC DNA]</scope>
    <source>
        <strain evidence="3">JCM 18019</strain>
    </source>
</reference>
<dbReference type="InterPro" id="IPR053164">
    <property type="entry name" value="IS1016-like_transposase"/>
</dbReference>
<protein>
    <submittedName>
        <fullName evidence="2">IS1595 family transposase</fullName>
    </submittedName>
</protein>
<accession>A0ABP9M7V3</accession>
<dbReference type="InterPro" id="IPR024445">
    <property type="entry name" value="Tnp_ISXO2-like"/>
</dbReference>
<dbReference type="Pfam" id="PF12760">
    <property type="entry name" value="Zn_ribbon_IS1595"/>
    <property type="match status" value="1"/>
</dbReference>
<evidence type="ECO:0000313" key="3">
    <source>
        <dbReference type="Proteomes" id="UP001500353"/>
    </source>
</evidence>
<evidence type="ECO:0000313" key="2">
    <source>
        <dbReference type="EMBL" id="GAA5089893.1"/>
    </source>
</evidence>
<gene>
    <name evidence="2" type="ORF">GCM10023210_15280</name>
</gene>
<dbReference type="EMBL" id="BAABHX010000002">
    <property type="protein sequence ID" value="GAA5089893.1"/>
    <property type="molecule type" value="Genomic_DNA"/>
</dbReference>
<dbReference type="PANTHER" id="PTHR47163:SF2">
    <property type="entry name" value="SI:DKEY-17M8.2"/>
    <property type="match status" value="1"/>
</dbReference>
<feature type="domain" description="ISXO2-like transposase" evidence="1">
    <location>
        <begin position="140"/>
        <end position="285"/>
    </location>
</feature>
<dbReference type="NCBIfam" id="NF033547">
    <property type="entry name" value="transpos_IS1595"/>
    <property type="match status" value="1"/>
</dbReference>
<sequence length="305" mass="35428">MSTTNLHQNTFFKSIIDMIDNLQTDDDCRMFLEEIRWNGEPECPHCGVKSEKHYRLNKENFKGLYKCRDCKKRFTITVGTMFESSHISLRKWFTAIYIFASHKKGISSVQLHKDLHITQKTAWYMLNRIRFNFNQEHVVVFDGEVQADETYIGGEARKKNNEHKNTQGRSLKIKTPVFGLISNGTVYTKVIPNAKGTTLKSIISARVLKGTTLVTDGWRGYKGLGEDYRHEIVEHSKGTYKRGRFHTNAIEGFWSILKRGLIGIYHFCSVKHLGKYCNEFSFRFNTRDMSDGQRFVEVLKIVETT</sequence>